<evidence type="ECO:0000313" key="1">
    <source>
        <dbReference type="EMBL" id="KAI4341457.1"/>
    </source>
</evidence>
<dbReference type="Proteomes" id="UP001057402">
    <property type="component" value="Chromosome 7"/>
</dbReference>
<name>A0ACB9NXS0_9MYRT</name>
<accession>A0ACB9NXS0</accession>
<dbReference type="EMBL" id="CM042886">
    <property type="protein sequence ID" value="KAI4341457.1"/>
    <property type="molecule type" value="Genomic_DNA"/>
</dbReference>
<organism evidence="1 2">
    <name type="scientific">Melastoma candidum</name>
    <dbReference type="NCBI Taxonomy" id="119954"/>
    <lineage>
        <taxon>Eukaryota</taxon>
        <taxon>Viridiplantae</taxon>
        <taxon>Streptophyta</taxon>
        <taxon>Embryophyta</taxon>
        <taxon>Tracheophyta</taxon>
        <taxon>Spermatophyta</taxon>
        <taxon>Magnoliopsida</taxon>
        <taxon>eudicotyledons</taxon>
        <taxon>Gunneridae</taxon>
        <taxon>Pentapetalae</taxon>
        <taxon>rosids</taxon>
        <taxon>malvids</taxon>
        <taxon>Myrtales</taxon>
        <taxon>Melastomataceae</taxon>
        <taxon>Melastomatoideae</taxon>
        <taxon>Melastomateae</taxon>
        <taxon>Melastoma</taxon>
    </lineage>
</organism>
<evidence type="ECO:0000313" key="2">
    <source>
        <dbReference type="Proteomes" id="UP001057402"/>
    </source>
</evidence>
<gene>
    <name evidence="1" type="ORF">MLD38_026181</name>
</gene>
<proteinExistence type="predicted"/>
<sequence>MLNYKRSPLSAGKDNAPVSSRSPASWSNPFDSDDERDSKKMPDSSGRSDSSSHHKSTPAPAPQSFNGTNPFDDFEDKGASSYSSHKNSAASSGRSKYRNGFRDSGGLENQSVQELEGYAVYKAEETTAAVNSCLKIAEDIREDATQTLVALHQQGEQITRTHAAAADIDHELSRGEKLLGNLGGMFSRTWKPKKTRQITGPEISRDDVQRKGNHLEQREKLGLNSAPKRLSNTRTPPSEPANALEKVEVEKAKQDDALSDLSDLLGELKHMAVDMGSEIERQNKALDHFYDDAEELDYRVKQASQRGRRLLGK</sequence>
<reference evidence="2" key="1">
    <citation type="journal article" date="2023" name="Front. Plant Sci.">
        <title>Chromosomal-level genome assembly of Melastoma candidum provides insights into trichome evolution.</title>
        <authorList>
            <person name="Zhong Y."/>
            <person name="Wu W."/>
            <person name="Sun C."/>
            <person name="Zou P."/>
            <person name="Liu Y."/>
            <person name="Dai S."/>
            <person name="Zhou R."/>
        </authorList>
    </citation>
    <scope>NUCLEOTIDE SEQUENCE [LARGE SCALE GENOMIC DNA]</scope>
</reference>
<comment type="caution">
    <text evidence="1">The sequence shown here is derived from an EMBL/GenBank/DDBJ whole genome shotgun (WGS) entry which is preliminary data.</text>
</comment>
<keyword evidence="2" id="KW-1185">Reference proteome</keyword>
<protein>
    <submittedName>
        <fullName evidence="1">Uncharacterized protein</fullName>
    </submittedName>
</protein>